<dbReference type="GO" id="GO:0016020">
    <property type="term" value="C:membrane"/>
    <property type="evidence" value="ECO:0007669"/>
    <property type="project" value="InterPro"/>
</dbReference>
<dbReference type="Pfam" id="PF07155">
    <property type="entry name" value="ECF-ribofla_trS"/>
    <property type="match status" value="1"/>
</dbReference>
<feature type="transmembrane region" description="Helical" evidence="1">
    <location>
        <begin position="98"/>
        <end position="121"/>
    </location>
</feature>
<feature type="transmembrane region" description="Helical" evidence="1">
    <location>
        <begin position="69"/>
        <end position="92"/>
    </location>
</feature>
<comment type="caution">
    <text evidence="2">The sequence shown here is derived from an EMBL/GenBank/DDBJ whole genome shotgun (WGS) entry which is preliminary data.</text>
</comment>
<proteinExistence type="predicted"/>
<feature type="transmembrane region" description="Helical" evidence="1">
    <location>
        <begin position="37"/>
        <end position="57"/>
    </location>
</feature>
<dbReference type="Gene3D" id="1.10.1760.20">
    <property type="match status" value="2"/>
</dbReference>
<keyword evidence="1" id="KW-0812">Transmembrane</keyword>
<organism evidence="2">
    <name type="scientific">Candidatus Methanomethylicus mesodigestus</name>
    <dbReference type="NCBI Taxonomy" id="1867258"/>
    <lineage>
        <taxon>Archaea</taxon>
        <taxon>Thermoproteota</taxon>
        <taxon>Methanosuratincolia</taxon>
        <taxon>Candidatus Methanomethylicales</taxon>
        <taxon>Candidatus Methanomethylicaceae</taxon>
        <taxon>Candidatus Methanomethylicus</taxon>
    </lineage>
</organism>
<evidence type="ECO:0008006" key="3">
    <source>
        <dbReference type="Google" id="ProtNLM"/>
    </source>
</evidence>
<sequence>MNPSGHARWRATVKSMHENEEVAGARSVLKPRTIPQLAFYTGLVAVATLIFTIYVPATRGYFNVGESAVFLVALLAGARAGAFAGGVGSMIADIVLGYYFFAPATLLIKGTEGGILGYLASRKPALSRRAWRLLSVAVGAALFACIFLVGSVYYAGEAEIGIGLPWAGQQVITVTVPPWFWAAIGLFAAGVVVAASFASRPEVGYSALCAAIAGSVMVAGYFIYEQLVLGYVAIAEVPFNIGQILVGIVIAIPAYNSLKALKR</sequence>
<feature type="transmembrane region" description="Helical" evidence="1">
    <location>
        <begin position="133"/>
        <end position="156"/>
    </location>
</feature>
<accession>A0A7C3F0T6</accession>
<dbReference type="PANTHER" id="PTHR37815">
    <property type="entry name" value="UPF0397 PROTEIN BC_2624-RELATED"/>
    <property type="match status" value="1"/>
</dbReference>
<feature type="transmembrane region" description="Helical" evidence="1">
    <location>
        <begin position="205"/>
        <end position="224"/>
    </location>
</feature>
<keyword evidence="1" id="KW-1133">Transmembrane helix</keyword>
<reference evidence="2" key="1">
    <citation type="journal article" date="2020" name="mSystems">
        <title>Genome- and Community-Level Interaction Insights into Carbon Utilization and Element Cycling Functions of Hydrothermarchaeota in Hydrothermal Sediment.</title>
        <authorList>
            <person name="Zhou Z."/>
            <person name="Liu Y."/>
            <person name="Xu W."/>
            <person name="Pan J."/>
            <person name="Luo Z.H."/>
            <person name="Li M."/>
        </authorList>
    </citation>
    <scope>NUCLEOTIDE SEQUENCE [LARGE SCALE GENOMIC DNA]</scope>
    <source>
        <strain evidence="2">SpSt-468</strain>
    </source>
</reference>
<dbReference type="PANTHER" id="PTHR37815:SF3">
    <property type="entry name" value="UPF0397 PROTEIN SPR0429"/>
    <property type="match status" value="1"/>
</dbReference>
<gene>
    <name evidence="2" type="ORF">ENS19_00300</name>
</gene>
<name>A0A7C3F0T6_9CREN</name>
<evidence type="ECO:0000256" key="1">
    <source>
        <dbReference type="SAM" id="Phobius"/>
    </source>
</evidence>
<protein>
    <recommendedName>
        <fullName evidence="3">ECF transporter S component</fullName>
    </recommendedName>
</protein>
<dbReference type="AlphaFoldDB" id="A0A7C3F0T6"/>
<feature type="transmembrane region" description="Helical" evidence="1">
    <location>
        <begin position="179"/>
        <end position="198"/>
    </location>
</feature>
<dbReference type="EMBL" id="DSTX01000001">
    <property type="protein sequence ID" value="HFK19708.1"/>
    <property type="molecule type" value="Genomic_DNA"/>
</dbReference>
<feature type="transmembrane region" description="Helical" evidence="1">
    <location>
        <begin position="230"/>
        <end position="255"/>
    </location>
</feature>
<keyword evidence="1" id="KW-0472">Membrane</keyword>
<dbReference type="InterPro" id="IPR009825">
    <property type="entry name" value="ECF_substrate-spec-like"/>
</dbReference>
<evidence type="ECO:0000313" key="2">
    <source>
        <dbReference type="EMBL" id="HFK19708.1"/>
    </source>
</evidence>